<evidence type="ECO:0000313" key="2">
    <source>
        <dbReference type="Proteomes" id="UP000091857"/>
    </source>
</evidence>
<name>A0ACB7FW26_MANES</name>
<keyword evidence="2" id="KW-1185">Reference proteome</keyword>
<accession>A0ACB7FW26</accession>
<gene>
    <name evidence="1" type="ORF">MANES_S095408v8</name>
</gene>
<dbReference type="Proteomes" id="UP000091857">
    <property type="component" value="Unassembled WGS sequence"/>
</dbReference>
<dbReference type="EMBL" id="MU251176">
    <property type="protein sequence ID" value="KAG8612191.1"/>
    <property type="molecule type" value="Genomic_DNA"/>
</dbReference>
<organism evidence="1 2">
    <name type="scientific">Manihot esculenta</name>
    <name type="common">Cassava</name>
    <name type="synonym">Jatropha manihot</name>
    <dbReference type="NCBI Taxonomy" id="3983"/>
    <lineage>
        <taxon>Eukaryota</taxon>
        <taxon>Viridiplantae</taxon>
        <taxon>Streptophyta</taxon>
        <taxon>Embryophyta</taxon>
        <taxon>Tracheophyta</taxon>
        <taxon>Spermatophyta</taxon>
        <taxon>Magnoliopsida</taxon>
        <taxon>eudicotyledons</taxon>
        <taxon>Gunneridae</taxon>
        <taxon>Pentapetalae</taxon>
        <taxon>rosids</taxon>
        <taxon>fabids</taxon>
        <taxon>Malpighiales</taxon>
        <taxon>Euphorbiaceae</taxon>
        <taxon>Crotonoideae</taxon>
        <taxon>Manihoteae</taxon>
        <taxon>Manihot</taxon>
    </lineage>
</organism>
<protein>
    <submittedName>
        <fullName evidence="1">Uncharacterized protein</fullName>
    </submittedName>
</protein>
<evidence type="ECO:0000313" key="1">
    <source>
        <dbReference type="EMBL" id="KAG8612191.1"/>
    </source>
</evidence>
<comment type="caution">
    <text evidence="1">The sequence shown here is derived from an EMBL/GenBank/DDBJ whole genome shotgun (WGS) entry which is preliminary data.</text>
</comment>
<sequence length="406" mass="45496">MDFESKKRKLASPNPWQRDPKEASITFDDMNYLMNHALKRPKFAALLVKHNICLDMYSKRAVLKASPSIVGLISYSGKEEIFQGSGTIIESDGNSGVILTSATLIRCRMGRNSVADDVKVVAHLSNGHSFDCQILAFDFHYNIAALKIQSESDAPLPTACLAHLDDSISVDPNQLYIREEKPFQLRPHSKSFNLIPGDTLIALGRYFIKPYDVMATTGEFSLDCCEYDCKELLRVNCQITRCGIGGPFINYYGEVMGICFHDMGFTPFLPINVASKWWEHYKRCGEPRRPWLGMEVTNLYAADVDILEKIVQKFPNVFKGVIVEEVMAGSSADSAGISPNDVIVQFGGKTIKSFLELFEAMWDKVGDPVEVIVIRASNSVPLRLSMVVDEATSDNLYSWPLWEHAR</sequence>
<reference evidence="2" key="1">
    <citation type="journal article" date="2016" name="Nat. Biotechnol.">
        <title>Sequencing wild and cultivated cassava and related species reveals extensive interspecific hybridization and genetic diversity.</title>
        <authorList>
            <person name="Bredeson J.V."/>
            <person name="Lyons J.B."/>
            <person name="Prochnik S.E."/>
            <person name="Wu G.A."/>
            <person name="Ha C.M."/>
            <person name="Edsinger-Gonzales E."/>
            <person name="Grimwood J."/>
            <person name="Schmutz J."/>
            <person name="Rabbi I.Y."/>
            <person name="Egesi C."/>
            <person name="Nauluvula P."/>
            <person name="Lebot V."/>
            <person name="Ndunguru J."/>
            <person name="Mkamilo G."/>
            <person name="Bart R.S."/>
            <person name="Setter T.L."/>
            <person name="Gleadow R.M."/>
            <person name="Kulakow P."/>
            <person name="Ferguson M.E."/>
            <person name="Rounsley S."/>
            <person name="Rokhsar D.S."/>
        </authorList>
    </citation>
    <scope>NUCLEOTIDE SEQUENCE [LARGE SCALE GENOMIC DNA]</scope>
    <source>
        <strain evidence="2">cv. AM560-2</strain>
    </source>
</reference>
<proteinExistence type="predicted"/>